<evidence type="ECO:0000313" key="2">
    <source>
        <dbReference type="EMBL" id="AJK67970.1"/>
    </source>
</evidence>
<dbReference type="KEGG" id="cmq:B840_01690"/>
<keyword evidence="1" id="KW-0472">Membrane</keyword>
<dbReference type="EMBL" id="CP007790">
    <property type="protein sequence ID" value="AJK67970.1"/>
    <property type="molecule type" value="Genomic_DNA"/>
</dbReference>
<keyword evidence="1" id="KW-0812">Transmembrane</keyword>
<accession>A0A0B6TQV6</accession>
<name>A0A0B6TQV6_9CORY</name>
<keyword evidence="3" id="KW-1185">Reference proteome</keyword>
<feature type="transmembrane region" description="Helical" evidence="1">
    <location>
        <begin position="101"/>
        <end position="126"/>
    </location>
</feature>
<dbReference type="HOGENOM" id="CLU_122360_0_0_11"/>
<reference evidence="2 3" key="1">
    <citation type="submission" date="2014-05" db="EMBL/GenBank/DDBJ databases">
        <title>Complete genome sequence of Corynebacterium marinum DSM 44953.</title>
        <authorList>
            <person name="Schaffert L."/>
            <person name="Albersmeier A."/>
            <person name="Kalinowski J."/>
            <person name="Ruckert C."/>
        </authorList>
    </citation>
    <scope>NUCLEOTIDE SEQUENCE [LARGE SCALE GENOMIC DNA]</scope>
    <source>
        <strain evidence="2 3">DSM 44953</strain>
    </source>
</reference>
<proteinExistence type="predicted"/>
<evidence type="ECO:0000313" key="3">
    <source>
        <dbReference type="Proteomes" id="UP000031928"/>
    </source>
</evidence>
<dbReference type="AlphaFoldDB" id="A0A0B6TQV6"/>
<gene>
    <name evidence="2" type="ORF">B840_01690</name>
</gene>
<organism evidence="2 3">
    <name type="scientific">Corynebacterium marinum DSM 44953</name>
    <dbReference type="NCBI Taxonomy" id="1224162"/>
    <lineage>
        <taxon>Bacteria</taxon>
        <taxon>Bacillati</taxon>
        <taxon>Actinomycetota</taxon>
        <taxon>Actinomycetes</taxon>
        <taxon>Mycobacteriales</taxon>
        <taxon>Corynebacteriaceae</taxon>
        <taxon>Corynebacterium</taxon>
    </lineage>
</organism>
<keyword evidence="1" id="KW-1133">Transmembrane helix</keyword>
<feature type="transmembrane region" description="Helical" evidence="1">
    <location>
        <begin position="7"/>
        <end position="28"/>
    </location>
</feature>
<evidence type="ECO:0000256" key="1">
    <source>
        <dbReference type="SAM" id="Phobius"/>
    </source>
</evidence>
<dbReference type="STRING" id="1224162.B840_01690"/>
<dbReference type="Proteomes" id="UP000031928">
    <property type="component" value="Chromosome"/>
</dbReference>
<sequence>MRRGRQLVLMLYAAAMLGSVAMVGGPALNDRTINADPGRALATVTGTDWLRTTVEYRDEDGIYHSPPTGLLYPTGLGEGQRVWVAYAKSDPDLVKVEGREWTLSVIPALSVALLATILAALLWWAVGSFARGAARSPKVLPE</sequence>
<protein>
    <submittedName>
        <fullName evidence="2">Uncharacterized protein</fullName>
    </submittedName>
</protein>